<dbReference type="RefSeq" id="WP_340339151.1">
    <property type="nucleotide sequence ID" value="NZ_JBBKZS010000023.1"/>
</dbReference>
<keyword evidence="2" id="KW-1185">Reference proteome</keyword>
<evidence type="ECO:0000313" key="1">
    <source>
        <dbReference type="EMBL" id="MEJ8859110.1"/>
    </source>
</evidence>
<evidence type="ECO:0000313" key="2">
    <source>
        <dbReference type="Proteomes" id="UP001367030"/>
    </source>
</evidence>
<sequence>MTEPSALSDSQLMARAHLWRRKSMMGSRDAAEYARAHEIEMRRRLGATTTMDAPLSQGRVRRRKWWRLW</sequence>
<organism evidence="1 2">
    <name type="scientific">Variovorax robiniae</name>
    <dbReference type="NCBI Taxonomy" id="1836199"/>
    <lineage>
        <taxon>Bacteria</taxon>
        <taxon>Pseudomonadati</taxon>
        <taxon>Pseudomonadota</taxon>
        <taxon>Betaproteobacteria</taxon>
        <taxon>Burkholderiales</taxon>
        <taxon>Comamonadaceae</taxon>
        <taxon>Variovorax</taxon>
    </lineage>
</organism>
<accession>A0ABU8XGV8</accession>
<name>A0ABU8XGV8_9BURK</name>
<comment type="caution">
    <text evidence="1">The sequence shown here is derived from an EMBL/GenBank/DDBJ whole genome shotgun (WGS) entry which is preliminary data.</text>
</comment>
<protein>
    <submittedName>
        <fullName evidence="1">Uncharacterized protein</fullName>
    </submittedName>
</protein>
<reference evidence="1 2" key="1">
    <citation type="submission" date="2024-03" db="EMBL/GenBank/DDBJ databases">
        <title>Novel species of the genus Variovorax.</title>
        <authorList>
            <person name="Liu Q."/>
            <person name="Xin Y.-H."/>
        </authorList>
    </citation>
    <scope>NUCLEOTIDE SEQUENCE [LARGE SCALE GENOMIC DNA]</scope>
    <source>
        <strain evidence="1 2">KACC 18901</strain>
    </source>
</reference>
<gene>
    <name evidence="1" type="ORF">WKW79_31380</name>
</gene>
<proteinExistence type="predicted"/>
<dbReference type="Proteomes" id="UP001367030">
    <property type="component" value="Unassembled WGS sequence"/>
</dbReference>
<dbReference type="EMBL" id="JBBKZS010000023">
    <property type="protein sequence ID" value="MEJ8859110.1"/>
    <property type="molecule type" value="Genomic_DNA"/>
</dbReference>